<dbReference type="GO" id="GO:0047355">
    <property type="term" value="F:CDP-glycerol glycerophosphotransferase activity"/>
    <property type="evidence" value="ECO:0007669"/>
    <property type="project" value="InterPro"/>
</dbReference>
<keyword evidence="3" id="KW-1003">Cell membrane</keyword>
<evidence type="ECO:0000256" key="4">
    <source>
        <dbReference type="ARBA" id="ARBA00022679"/>
    </source>
</evidence>
<dbReference type="Gene3D" id="3.40.50.11820">
    <property type="match status" value="1"/>
</dbReference>
<evidence type="ECO:0000256" key="5">
    <source>
        <dbReference type="ARBA" id="ARBA00022944"/>
    </source>
</evidence>
<dbReference type="GO" id="GO:0005886">
    <property type="term" value="C:plasma membrane"/>
    <property type="evidence" value="ECO:0007669"/>
    <property type="project" value="UniProtKB-SubCell"/>
</dbReference>
<name>A0A9D2PIM4_9FIRM</name>
<dbReference type="InterPro" id="IPR001173">
    <property type="entry name" value="Glyco_trans_2-like"/>
</dbReference>
<dbReference type="SUPFAM" id="SSF53448">
    <property type="entry name" value="Nucleotide-diphospho-sugar transferases"/>
    <property type="match status" value="1"/>
</dbReference>
<dbReference type="Gene3D" id="3.40.50.12580">
    <property type="match status" value="1"/>
</dbReference>
<evidence type="ECO:0000256" key="2">
    <source>
        <dbReference type="ARBA" id="ARBA00010488"/>
    </source>
</evidence>
<dbReference type="CDD" id="cd00761">
    <property type="entry name" value="Glyco_tranf_GTA_type"/>
    <property type="match status" value="1"/>
</dbReference>
<comment type="subcellular location">
    <subcellularLocation>
        <location evidence="1">Cell membrane</location>
        <topology evidence="1">Peripheral membrane protein</topology>
    </subcellularLocation>
</comment>
<keyword evidence="6" id="KW-0472">Membrane</keyword>
<accession>A0A9D2PIM4</accession>
<dbReference type="AlphaFoldDB" id="A0A9D2PIM4"/>
<evidence type="ECO:0000313" key="9">
    <source>
        <dbReference type="Proteomes" id="UP000823904"/>
    </source>
</evidence>
<dbReference type="SUPFAM" id="SSF53756">
    <property type="entry name" value="UDP-Glycosyltransferase/glycogen phosphorylase"/>
    <property type="match status" value="1"/>
</dbReference>
<proteinExistence type="inferred from homology"/>
<comment type="similarity">
    <text evidence="2">Belongs to the CDP-glycerol glycerophosphotransferase family.</text>
</comment>
<dbReference type="Proteomes" id="UP000823904">
    <property type="component" value="Unassembled WGS sequence"/>
</dbReference>
<evidence type="ECO:0000256" key="6">
    <source>
        <dbReference type="ARBA" id="ARBA00023136"/>
    </source>
</evidence>
<reference evidence="8" key="1">
    <citation type="journal article" date="2021" name="PeerJ">
        <title>Extensive microbial diversity within the chicken gut microbiome revealed by metagenomics and culture.</title>
        <authorList>
            <person name="Gilroy R."/>
            <person name="Ravi A."/>
            <person name="Getino M."/>
            <person name="Pursley I."/>
            <person name="Horton D.L."/>
            <person name="Alikhan N.F."/>
            <person name="Baker D."/>
            <person name="Gharbi K."/>
            <person name="Hall N."/>
            <person name="Watson M."/>
            <person name="Adriaenssens E.M."/>
            <person name="Foster-Nyarko E."/>
            <person name="Jarju S."/>
            <person name="Secka A."/>
            <person name="Antonio M."/>
            <person name="Oren A."/>
            <person name="Chaudhuri R.R."/>
            <person name="La Ragione R."/>
            <person name="Hildebrand F."/>
            <person name="Pallen M.J."/>
        </authorList>
    </citation>
    <scope>NUCLEOTIDE SEQUENCE</scope>
    <source>
        <strain evidence="8">ChiSjej3B21-8574</strain>
    </source>
</reference>
<evidence type="ECO:0000256" key="3">
    <source>
        <dbReference type="ARBA" id="ARBA00022475"/>
    </source>
</evidence>
<dbReference type="InterPro" id="IPR051612">
    <property type="entry name" value="Teichoic_Acid_Biosynth"/>
</dbReference>
<dbReference type="InterPro" id="IPR007554">
    <property type="entry name" value="Glycerophosphate_synth"/>
</dbReference>
<comment type="caution">
    <text evidence="8">The sequence shown here is derived from an EMBL/GenBank/DDBJ whole genome shotgun (WGS) entry which is preliminary data.</text>
</comment>
<dbReference type="PANTHER" id="PTHR37316:SF3">
    <property type="entry name" value="TEICHOIC ACID GLYCEROL-PHOSPHATE TRANSFERASE"/>
    <property type="match status" value="1"/>
</dbReference>
<dbReference type="InterPro" id="IPR043148">
    <property type="entry name" value="TagF_C"/>
</dbReference>
<dbReference type="Gene3D" id="3.90.550.10">
    <property type="entry name" value="Spore Coat Polysaccharide Biosynthesis Protein SpsA, Chain A"/>
    <property type="match status" value="1"/>
</dbReference>
<dbReference type="Pfam" id="PF04464">
    <property type="entry name" value="Glyphos_transf"/>
    <property type="match status" value="1"/>
</dbReference>
<dbReference type="InterPro" id="IPR043149">
    <property type="entry name" value="TagF_N"/>
</dbReference>
<dbReference type="InterPro" id="IPR029044">
    <property type="entry name" value="Nucleotide-diphossugar_trans"/>
</dbReference>
<evidence type="ECO:0000313" key="8">
    <source>
        <dbReference type="EMBL" id="HJC50617.1"/>
    </source>
</evidence>
<sequence>MKKVSVIVPVYNVESYLERCLNSLVKQTIDDIEIIVINDGSTDESQKIINSFERKYPDKVIGIEIENSGVAHARNIGLKHATGEFIGFVDSDDYVDVTMYEELYKKAEEEAADIVVSGYTRIYAASSKDFQLGEIEIYGKNLRENPEILVAGVPYIWNKIFKKQMIEENKISFNEFGIFEDLLFTYQCFLYAERISKRDKAFYYYRVRREGSATHHFNEKFFDIFNVMDILIQTAKETGQFEMLQDELMYTALNHTIIRWETKVVPEELEIKKEFFNKSLEYIQKNFSNYREHKLYFERYPDKDPKQYFNKRYWYNRLKKDLIYPEKPASYPRRAARKLRDKLRKIKKETMNSLQSKSKNPAAEYLKYAKELPINDKSIFFDPQHGADMNGNMFYLLKELHFNNVYAGYHYYVAVEKSRLEEFKEKLSFYGMENVRFVLYESSEHLKIMATAKYLFTDTSFPVYFIKRKGQVYLNTWHGTPFKTLGRSSHDEMHRIGNLQRNFRIADYILYPSEYMKKHMLEDYMLDNVSNNKILLTGYPRNVVFFEKPNQKIIDSEKMEGKEVIAYLPTWRGNLNDASGEDEIVTYLRQLDSSLSSHQLCYVNLHPYLKGSIDFSQFKNLRTIPFKYETYDFLNCCDVLITDYSSVFFDFANTRKKIVLFAYDEEEYFRDRGVYFDFKELPFTKVQTVDELMTAIEKPINYDDTEFLKRFCPYESGDIAGKICEHIILGRKTDLVIEDIPQNKKENVLVFVGSMRNNLIIDQLFNTLYEMDFENQNIYLTFRSWKVARNKRILRTLPPNIKYLSQLGGLSTTNKEARLVHKFCHRPEIYGKYKNYLDTLFIDEKKRLFDHTKIDKVIYYGAYDRMEMAVLGKFDCKKYFYIATSNFKNVPVSPLIYEMYDVIWVNDMEMKEFMEKKKYVKRVQILKEKEDLFI</sequence>
<dbReference type="Pfam" id="PF00535">
    <property type="entry name" value="Glycos_transf_2"/>
    <property type="match status" value="1"/>
</dbReference>
<dbReference type="GO" id="GO:0019350">
    <property type="term" value="P:teichoic acid biosynthetic process"/>
    <property type="evidence" value="ECO:0007669"/>
    <property type="project" value="UniProtKB-KW"/>
</dbReference>
<feature type="domain" description="Glycosyltransferase 2-like" evidence="7">
    <location>
        <begin position="5"/>
        <end position="134"/>
    </location>
</feature>
<protein>
    <submittedName>
        <fullName evidence="8">CDP-glycerol glycerophosphotransferase family protein</fullName>
    </submittedName>
</protein>
<evidence type="ECO:0000259" key="7">
    <source>
        <dbReference type="Pfam" id="PF00535"/>
    </source>
</evidence>
<organism evidence="8 9">
    <name type="scientific">Candidatus Anaerostipes avistercoris</name>
    <dbReference type="NCBI Taxonomy" id="2838462"/>
    <lineage>
        <taxon>Bacteria</taxon>
        <taxon>Bacillati</taxon>
        <taxon>Bacillota</taxon>
        <taxon>Clostridia</taxon>
        <taxon>Lachnospirales</taxon>
        <taxon>Lachnospiraceae</taxon>
        <taxon>Anaerostipes</taxon>
    </lineage>
</organism>
<evidence type="ECO:0000256" key="1">
    <source>
        <dbReference type="ARBA" id="ARBA00004202"/>
    </source>
</evidence>
<dbReference type="EMBL" id="DWWD01000032">
    <property type="protein sequence ID" value="HJC50617.1"/>
    <property type="molecule type" value="Genomic_DNA"/>
</dbReference>
<keyword evidence="5" id="KW-0777">Teichoic acid biosynthesis</keyword>
<dbReference type="PANTHER" id="PTHR37316">
    <property type="entry name" value="TEICHOIC ACID GLYCEROL-PHOSPHATE PRIMASE"/>
    <property type="match status" value="1"/>
</dbReference>
<gene>
    <name evidence="8" type="ORF">H9754_08625</name>
</gene>
<reference evidence="8" key="2">
    <citation type="submission" date="2021-04" db="EMBL/GenBank/DDBJ databases">
        <authorList>
            <person name="Gilroy R."/>
        </authorList>
    </citation>
    <scope>NUCLEOTIDE SEQUENCE</scope>
    <source>
        <strain evidence="8">ChiSjej3B21-8574</strain>
    </source>
</reference>
<keyword evidence="4" id="KW-0808">Transferase</keyword>